<protein>
    <submittedName>
        <fullName evidence="2">Uncharacterized protein</fullName>
    </submittedName>
</protein>
<reference evidence="2 3" key="1">
    <citation type="submission" date="2020-02" db="EMBL/GenBank/DDBJ databases">
        <title>Whole Genome Shotgun Sequence of Streptomyces sp. strain CWH03.</title>
        <authorList>
            <person name="Dohra H."/>
            <person name="Kodani S."/>
            <person name="Yamamura H."/>
        </authorList>
    </citation>
    <scope>NUCLEOTIDE SEQUENCE [LARGE SCALE GENOMIC DNA]</scope>
    <source>
        <strain evidence="2 3">CWH03</strain>
    </source>
</reference>
<dbReference type="RefSeq" id="WP_173263675.1">
    <property type="nucleotide sequence ID" value="NZ_BLLG01000004.1"/>
</dbReference>
<evidence type="ECO:0000313" key="3">
    <source>
        <dbReference type="Proteomes" id="UP000484988"/>
    </source>
</evidence>
<accession>A0A6A0AS22</accession>
<dbReference type="AlphaFoldDB" id="A0A6A0AS22"/>
<organism evidence="2 3">
    <name type="scientific">Streptomyces pacificus</name>
    <dbReference type="NCBI Taxonomy" id="2705029"/>
    <lineage>
        <taxon>Bacteria</taxon>
        <taxon>Bacillati</taxon>
        <taxon>Actinomycetota</taxon>
        <taxon>Actinomycetes</taxon>
        <taxon>Kitasatosporales</taxon>
        <taxon>Streptomycetaceae</taxon>
        <taxon>Streptomyces</taxon>
    </lineage>
</organism>
<sequence>MFDSAFTGVGELDGIIVSNDNFARIDITGSAHGCHHRSGRGGVRAPGEVRCGGDEPGVSRSRLP</sequence>
<dbReference type="Proteomes" id="UP000484988">
    <property type="component" value="Unassembled WGS sequence"/>
</dbReference>
<evidence type="ECO:0000256" key="1">
    <source>
        <dbReference type="SAM" id="MobiDB-lite"/>
    </source>
</evidence>
<comment type="caution">
    <text evidence="2">The sequence shown here is derived from an EMBL/GenBank/DDBJ whole genome shotgun (WGS) entry which is preliminary data.</text>
</comment>
<keyword evidence="3" id="KW-1185">Reference proteome</keyword>
<name>A0A6A0AS22_9ACTN</name>
<feature type="region of interest" description="Disordered" evidence="1">
    <location>
        <begin position="32"/>
        <end position="64"/>
    </location>
</feature>
<dbReference type="EMBL" id="BLLG01000004">
    <property type="protein sequence ID" value="GFH35719.1"/>
    <property type="molecule type" value="Genomic_DNA"/>
</dbReference>
<gene>
    <name evidence="2" type="ORF">SCWH03_19410</name>
</gene>
<evidence type="ECO:0000313" key="2">
    <source>
        <dbReference type="EMBL" id="GFH35719.1"/>
    </source>
</evidence>
<proteinExistence type="predicted"/>